<dbReference type="RefSeq" id="WP_344969591.1">
    <property type="nucleotide sequence ID" value="NZ_BAABDD010000006.1"/>
</dbReference>
<keyword evidence="3" id="KW-1185">Reference proteome</keyword>
<comment type="caution">
    <text evidence="2">The sequence shown here is derived from an EMBL/GenBank/DDBJ whole genome shotgun (WGS) entry which is preliminary data.</text>
</comment>
<evidence type="ECO:0000313" key="2">
    <source>
        <dbReference type="EMBL" id="GAA3738846.1"/>
    </source>
</evidence>
<reference evidence="3" key="1">
    <citation type="journal article" date="2019" name="Int. J. Syst. Evol. Microbiol.">
        <title>The Global Catalogue of Microorganisms (GCM) 10K type strain sequencing project: providing services to taxonomists for standard genome sequencing and annotation.</title>
        <authorList>
            <consortium name="The Broad Institute Genomics Platform"/>
            <consortium name="The Broad Institute Genome Sequencing Center for Infectious Disease"/>
            <person name="Wu L."/>
            <person name="Ma J."/>
        </authorList>
    </citation>
    <scope>NUCLEOTIDE SEQUENCE [LARGE SCALE GENOMIC DNA]</scope>
    <source>
        <strain evidence="3">JCM 17137</strain>
    </source>
</reference>
<name>A0ABP7FLK9_9ACTN</name>
<feature type="compositionally biased region" description="Basic residues" evidence="1">
    <location>
        <begin position="190"/>
        <end position="202"/>
    </location>
</feature>
<dbReference type="Proteomes" id="UP001500908">
    <property type="component" value="Unassembled WGS sequence"/>
</dbReference>
<accession>A0ABP7FLK9</accession>
<evidence type="ECO:0000256" key="1">
    <source>
        <dbReference type="SAM" id="MobiDB-lite"/>
    </source>
</evidence>
<gene>
    <name evidence="2" type="ORF">GCM10022402_18410</name>
</gene>
<protein>
    <recommendedName>
        <fullName evidence="4">DUF4446 family protein</fullName>
    </recommendedName>
</protein>
<feature type="compositionally biased region" description="Polar residues" evidence="1">
    <location>
        <begin position="209"/>
        <end position="221"/>
    </location>
</feature>
<dbReference type="Pfam" id="PF14584">
    <property type="entry name" value="DUF4446"/>
    <property type="match status" value="1"/>
</dbReference>
<evidence type="ECO:0000313" key="3">
    <source>
        <dbReference type="Proteomes" id="UP001500908"/>
    </source>
</evidence>
<feature type="compositionally biased region" description="Basic and acidic residues" evidence="1">
    <location>
        <begin position="176"/>
        <end position="189"/>
    </location>
</feature>
<evidence type="ECO:0008006" key="4">
    <source>
        <dbReference type="Google" id="ProtNLM"/>
    </source>
</evidence>
<dbReference type="EMBL" id="BAABDD010000006">
    <property type="protein sequence ID" value="GAA3738846.1"/>
    <property type="molecule type" value="Genomic_DNA"/>
</dbReference>
<sequence>MLSTILAATGILIGLCGLVVGSRAHTKARAAVDESNAVLSRLRNEMGNGQADLRAVRDVALVRYDALEAMSGARSFSIAMLNAAGDGVVLTSINGRSETRTYAKAIAAGHANETLSPEEQQAIRAARMGQGAGDIVAEDSDAAVSTVSLTRPAEAGESAATATPAGEGFGPADSARGQHSDDADAERSARRGNRGRSPRHGHNPAAESEQPTMDRSTAGNR</sequence>
<organism evidence="2 3">
    <name type="scientific">Salinactinospora qingdaonensis</name>
    <dbReference type="NCBI Taxonomy" id="702744"/>
    <lineage>
        <taxon>Bacteria</taxon>
        <taxon>Bacillati</taxon>
        <taxon>Actinomycetota</taxon>
        <taxon>Actinomycetes</taxon>
        <taxon>Streptosporangiales</taxon>
        <taxon>Nocardiopsidaceae</taxon>
        <taxon>Salinactinospora</taxon>
    </lineage>
</organism>
<proteinExistence type="predicted"/>
<feature type="region of interest" description="Disordered" evidence="1">
    <location>
        <begin position="150"/>
        <end position="221"/>
    </location>
</feature>
<dbReference type="InterPro" id="IPR027981">
    <property type="entry name" value="DUF4446"/>
</dbReference>